<evidence type="ECO:0000313" key="3">
    <source>
        <dbReference type="Proteomes" id="UP000193380"/>
    </source>
</evidence>
<dbReference type="AlphaFoldDB" id="A0A060VVV7"/>
<feature type="compositionally biased region" description="Basic and acidic residues" evidence="1">
    <location>
        <begin position="16"/>
        <end position="28"/>
    </location>
</feature>
<gene>
    <name evidence="2" type="ORF">GSONMT00068421001</name>
</gene>
<feature type="region of interest" description="Disordered" evidence="1">
    <location>
        <begin position="1"/>
        <end position="66"/>
    </location>
</feature>
<proteinExistence type="predicted"/>
<evidence type="ECO:0000256" key="1">
    <source>
        <dbReference type="SAM" id="MobiDB-lite"/>
    </source>
</evidence>
<reference evidence="2" key="2">
    <citation type="submission" date="2014-03" db="EMBL/GenBank/DDBJ databases">
        <authorList>
            <person name="Genoscope - CEA"/>
        </authorList>
    </citation>
    <scope>NUCLEOTIDE SEQUENCE</scope>
</reference>
<accession>A0A060VVV7</accession>
<dbReference type="EMBL" id="FR904279">
    <property type="protein sequence ID" value="CDQ57104.1"/>
    <property type="molecule type" value="Genomic_DNA"/>
</dbReference>
<evidence type="ECO:0000313" key="2">
    <source>
        <dbReference type="EMBL" id="CDQ57104.1"/>
    </source>
</evidence>
<feature type="compositionally biased region" description="Basic and acidic residues" evidence="1">
    <location>
        <begin position="36"/>
        <end position="47"/>
    </location>
</feature>
<dbReference type="Proteomes" id="UP000193380">
    <property type="component" value="Unassembled WGS sequence"/>
</dbReference>
<protein>
    <submittedName>
        <fullName evidence="2">Uncharacterized protein</fullName>
    </submittedName>
</protein>
<dbReference type="STRING" id="8022.A0A060VVV7"/>
<name>A0A060VVV7_ONCMY</name>
<sequence>MFLKPCIQITATPQKDNTKGTDDIELERTGPPQPDSEQRSNYSERSDCNMSTQEGEVGSVGGVPNRTWTLRYTQPLSAQQPPDYQPNVYIPGMLSGYCTLKLVPRRELN</sequence>
<organism evidence="2 3">
    <name type="scientific">Oncorhynchus mykiss</name>
    <name type="common">Rainbow trout</name>
    <name type="synonym">Salmo gairdneri</name>
    <dbReference type="NCBI Taxonomy" id="8022"/>
    <lineage>
        <taxon>Eukaryota</taxon>
        <taxon>Metazoa</taxon>
        <taxon>Chordata</taxon>
        <taxon>Craniata</taxon>
        <taxon>Vertebrata</taxon>
        <taxon>Euteleostomi</taxon>
        <taxon>Actinopterygii</taxon>
        <taxon>Neopterygii</taxon>
        <taxon>Teleostei</taxon>
        <taxon>Protacanthopterygii</taxon>
        <taxon>Salmoniformes</taxon>
        <taxon>Salmonidae</taxon>
        <taxon>Salmoninae</taxon>
        <taxon>Oncorhynchus</taxon>
    </lineage>
</organism>
<dbReference type="PaxDb" id="8022-A0A060VVV7"/>
<reference evidence="2" key="1">
    <citation type="journal article" date="2014" name="Nat. Commun.">
        <title>The rainbow trout genome provides novel insights into evolution after whole-genome duplication in vertebrates.</title>
        <authorList>
            <person name="Berthelot C."/>
            <person name="Brunet F."/>
            <person name="Chalopin D."/>
            <person name="Juanchich A."/>
            <person name="Bernard M."/>
            <person name="Noel B."/>
            <person name="Bento P."/>
            <person name="Da Silva C."/>
            <person name="Labadie K."/>
            <person name="Alberti A."/>
            <person name="Aury J.M."/>
            <person name="Louis A."/>
            <person name="Dehais P."/>
            <person name="Bardou P."/>
            <person name="Montfort J."/>
            <person name="Klopp C."/>
            <person name="Cabau C."/>
            <person name="Gaspin C."/>
            <person name="Thorgaard G.H."/>
            <person name="Boussaha M."/>
            <person name="Quillet E."/>
            <person name="Guyomard R."/>
            <person name="Galiana D."/>
            <person name="Bobe J."/>
            <person name="Volff J.N."/>
            <person name="Genet C."/>
            <person name="Wincker P."/>
            <person name="Jaillon O."/>
            <person name="Roest Crollius H."/>
            <person name="Guiguen Y."/>
        </authorList>
    </citation>
    <scope>NUCLEOTIDE SEQUENCE [LARGE SCALE GENOMIC DNA]</scope>
</reference>